<evidence type="ECO:0000256" key="3">
    <source>
        <dbReference type="ARBA" id="ARBA00004174"/>
    </source>
</evidence>
<evidence type="ECO:0000256" key="11">
    <source>
        <dbReference type="ARBA" id="ARBA00023004"/>
    </source>
</evidence>
<evidence type="ECO:0000256" key="9">
    <source>
        <dbReference type="ARBA" id="ARBA00022848"/>
    </source>
</evidence>
<dbReference type="PRINTS" id="PR00463">
    <property type="entry name" value="EP450I"/>
</dbReference>
<keyword evidence="12" id="KW-0503">Monooxygenase</keyword>
<evidence type="ECO:0000256" key="12">
    <source>
        <dbReference type="ARBA" id="ARBA00023033"/>
    </source>
</evidence>
<protein>
    <submittedName>
        <fullName evidence="16">Probable cytochrome P450 28d1-like isoform X1</fullName>
    </submittedName>
</protein>
<dbReference type="InterPro" id="IPR002401">
    <property type="entry name" value="Cyt_P450_E_grp-I"/>
</dbReference>
<keyword evidence="6" id="KW-0349">Heme</keyword>
<evidence type="ECO:0000313" key="15">
    <source>
        <dbReference type="Proteomes" id="UP001652621"/>
    </source>
</evidence>
<keyword evidence="14" id="KW-0812">Transmembrane</keyword>
<dbReference type="Gene3D" id="1.10.630.10">
    <property type="entry name" value="Cytochrome P450"/>
    <property type="match status" value="2"/>
</dbReference>
<evidence type="ECO:0000256" key="1">
    <source>
        <dbReference type="ARBA" id="ARBA00001971"/>
    </source>
</evidence>
<keyword evidence="11" id="KW-0408">Iron</keyword>
<dbReference type="PANTHER" id="PTHR24292:SF84">
    <property type="entry name" value="CYTOCHROME P450 28A5-RELATED"/>
    <property type="match status" value="1"/>
</dbReference>
<evidence type="ECO:0000256" key="13">
    <source>
        <dbReference type="ARBA" id="ARBA00023136"/>
    </source>
</evidence>
<evidence type="ECO:0000256" key="8">
    <source>
        <dbReference type="ARBA" id="ARBA00022824"/>
    </source>
</evidence>
<accession>A0ABM3UN81</accession>
<evidence type="ECO:0000256" key="6">
    <source>
        <dbReference type="ARBA" id="ARBA00022617"/>
    </source>
</evidence>
<dbReference type="InterPro" id="IPR036396">
    <property type="entry name" value="Cyt_P450_sf"/>
</dbReference>
<evidence type="ECO:0000313" key="16">
    <source>
        <dbReference type="RefSeq" id="XP_058974975.1"/>
    </source>
</evidence>
<dbReference type="InterPro" id="IPR017972">
    <property type="entry name" value="Cyt_P450_CS"/>
</dbReference>
<evidence type="ECO:0000256" key="5">
    <source>
        <dbReference type="ARBA" id="ARBA00010617"/>
    </source>
</evidence>
<dbReference type="InterPro" id="IPR001128">
    <property type="entry name" value="Cyt_P450"/>
</dbReference>
<keyword evidence="15" id="KW-1185">Reference proteome</keyword>
<organism evidence="15 16">
    <name type="scientific">Musca domestica</name>
    <name type="common">House fly</name>
    <dbReference type="NCBI Taxonomy" id="7370"/>
    <lineage>
        <taxon>Eukaryota</taxon>
        <taxon>Metazoa</taxon>
        <taxon>Ecdysozoa</taxon>
        <taxon>Arthropoda</taxon>
        <taxon>Hexapoda</taxon>
        <taxon>Insecta</taxon>
        <taxon>Pterygota</taxon>
        <taxon>Neoptera</taxon>
        <taxon>Endopterygota</taxon>
        <taxon>Diptera</taxon>
        <taxon>Brachycera</taxon>
        <taxon>Muscomorpha</taxon>
        <taxon>Muscoidea</taxon>
        <taxon>Muscidae</taxon>
        <taxon>Musca</taxon>
    </lineage>
</organism>
<evidence type="ECO:0000256" key="14">
    <source>
        <dbReference type="SAM" id="Phobius"/>
    </source>
</evidence>
<dbReference type="PANTHER" id="PTHR24292">
    <property type="entry name" value="CYTOCHROME P450"/>
    <property type="match status" value="1"/>
</dbReference>
<sequence length="1019" mass="117444">MDSWMITLSLILGALGAFYVFLIWNLGGWKKRGVPEAKAYPGIGTFPALFTQQRHVTYDIDDVYRKYRNNNRFVGVYNGREPQLLILDPDLVHRIHVNDFKYFHDNAIGDTLDEKSDAIVANNPFFLRGEEWKERRNELVPGMSPNRIKNVYPVTLEICKRLSDFIKQQINTPNKQGIDAYELFLRYTTEVVSDCVLGIHVGTLNDKQSSFLDRIKNLFRFSPSQIMYQILVAFMPSLKKVMKTRFFTKENAKFFFDLMSDSIELRQKEGATSRADFLNFLLQLKEKKNYPNILLTAHAMTFLTDGFLTTSHSITHCLLGLARNPEAQEKLRKEILSNINDEGIVSFESLSEMSYLDACFNEAIRLFSPLSANTKLCTQPYEFVNSDGKSFTMQKGEVVLISYCSLHHDERYFEKPEEFNPERFSPENGGPKKFREEGKYLGFGDGPRICMGMRFGSTQAKAAIVEIIRNFHVKVNGKTRNDNYLDKSEFLAMLDGRVWLDFVPICCCTTNMDTWLITIVFFVASIGLFYLFLIWNYGGWRKRGVPETKSYPGIGSFPSLFTQKRNFIYDLDEVYRNHRDSNNFVGAYSGRAPTLLILDPELVHRIHVNDFKYFHDNEFGDYVNEKSDIIAANNPFFLRGEMWKERRADLVPGMSPNKIKAIYPVTLEKCKRLTDFIRNHMKAKGKDGLECHELCLRYTTEVVSDCVLGINVGTLNDAPSTLLNMIKKLFTLTPSQIVYQIIIAFLPSLNKYWKATFFSKTSTKYFFDLMADSIKLRRQEQSNKNRADFLNFLLQLQEKKNLSTTILTANAMTFLTDGFLTTAQSISHCLLGLARNPETQEKLRAEIMENISEDGVINYDRLSEMSYLDACFNEALRLFPPVAVNSKLCTQPYEFVNKNGSSFRMEKGEAAFICYYSIHHDERYYDDPEDFKPERFLPENGGVKKYREQGKFMGFGDGPRICMGMRFGSTQAKAAIVEIIRNFYVKSNPKTRSDNLLDKKEFVPILDGGVWLDFEAINY</sequence>
<comment type="function">
    <text evidence="2">May be involved in the metabolism of insect hormones and in the breakdown of synthetic insecticides.</text>
</comment>
<keyword evidence="7" id="KW-0479">Metal-binding</keyword>
<keyword evidence="14" id="KW-1133">Transmembrane helix</keyword>
<comment type="subcellular location">
    <subcellularLocation>
        <location evidence="4">Endoplasmic reticulum membrane</location>
        <topology evidence="4">Peripheral membrane protein</topology>
    </subcellularLocation>
    <subcellularLocation>
        <location evidence="3">Microsome membrane</location>
        <topology evidence="3">Peripheral membrane protein</topology>
    </subcellularLocation>
</comment>
<evidence type="ECO:0000256" key="10">
    <source>
        <dbReference type="ARBA" id="ARBA00023002"/>
    </source>
</evidence>
<keyword evidence="10" id="KW-0560">Oxidoreductase</keyword>
<feature type="transmembrane region" description="Helical" evidence="14">
    <location>
        <begin position="6"/>
        <end position="26"/>
    </location>
</feature>
<dbReference type="Proteomes" id="UP001652621">
    <property type="component" value="Unplaced"/>
</dbReference>
<comment type="cofactor">
    <cofactor evidence="1">
        <name>heme</name>
        <dbReference type="ChEBI" id="CHEBI:30413"/>
    </cofactor>
</comment>
<dbReference type="CDD" id="cd11056">
    <property type="entry name" value="CYP6-like"/>
    <property type="match status" value="2"/>
</dbReference>
<evidence type="ECO:0000256" key="2">
    <source>
        <dbReference type="ARBA" id="ARBA00003690"/>
    </source>
</evidence>
<reference evidence="16" key="1">
    <citation type="submission" date="2025-08" db="UniProtKB">
        <authorList>
            <consortium name="RefSeq"/>
        </authorList>
    </citation>
    <scope>IDENTIFICATION</scope>
    <source>
        <strain evidence="16">Aabys</strain>
        <tissue evidence="16">Whole body</tissue>
    </source>
</reference>
<keyword evidence="9" id="KW-0492">Microsome</keyword>
<dbReference type="Pfam" id="PF00067">
    <property type="entry name" value="p450"/>
    <property type="match status" value="2"/>
</dbReference>
<dbReference type="InterPro" id="IPR050476">
    <property type="entry name" value="Insect_CytP450_Detox"/>
</dbReference>
<feature type="transmembrane region" description="Helical" evidence="14">
    <location>
        <begin position="515"/>
        <end position="535"/>
    </location>
</feature>
<name>A0ABM3UN81_MUSDO</name>
<evidence type="ECO:0000256" key="4">
    <source>
        <dbReference type="ARBA" id="ARBA00004406"/>
    </source>
</evidence>
<proteinExistence type="inferred from homology"/>
<dbReference type="RefSeq" id="XP_058974975.1">
    <property type="nucleotide sequence ID" value="XM_059118992.1"/>
</dbReference>
<dbReference type="GeneID" id="101897279"/>
<keyword evidence="13 14" id="KW-0472">Membrane</keyword>
<dbReference type="SUPFAM" id="SSF48264">
    <property type="entry name" value="Cytochrome P450"/>
    <property type="match status" value="2"/>
</dbReference>
<evidence type="ECO:0000256" key="7">
    <source>
        <dbReference type="ARBA" id="ARBA00022723"/>
    </source>
</evidence>
<keyword evidence="8" id="KW-0256">Endoplasmic reticulum</keyword>
<comment type="similarity">
    <text evidence="5">Belongs to the cytochrome P450 family.</text>
</comment>
<gene>
    <name evidence="16" type="primary">LOC101897279</name>
</gene>
<dbReference type="PROSITE" id="PS00086">
    <property type="entry name" value="CYTOCHROME_P450"/>
    <property type="match status" value="2"/>
</dbReference>